<protein>
    <recommendedName>
        <fullName evidence="6">Clathrin heavy chain linker domain-containing protein 1</fullName>
    </recommendedName>
</protein>
<dbReference type="InterPro" id="IPR036397">
    <property type="entry name" value="RNaseH_sf"/>
</dbReference>
<dbReference type="Pfam" id="PF13358">
    <property type="entry name" value="DDE_3"/>
    <property type="match status" value="1"/>
</dbReference>
<feature type="domain" description="Tc1-like transposase DDE" evidence="2">
    <location>
        <begin position="525"/>
        <end position="578"/>
    </location>
</feature>
<dbReference type="InterPro" id="IPR016024">
    <property type="entry name" value="ARM-type_fold"/>
</dbReference>
<dbReference type="InterPro" id="IPR038717">
    <property type="entry name" value="Tc1-like_DDE_dom"/>
</dbReference>
<dbReference type="PANTHER" id="PTHR10292:SF11">
    <property type="entry name" value="CLATHRIN HEAVY CHAIN LINKER DOMAIN-CONTAINING PROTEIN 1"/>
    <property type="match status" value="1"/>
</dbReference>
<keyword evidence="5" id="KW-1185">Reference proteome</keyword>
<dbReference type="Gene3D" id="1.25.40.30">
    <property type="match status" value="1"/>
</dbReference>
<dbReference type="Gene3D" id="3.30.420.10">
    <property type="entry name" value="Ribonuclease H-like superfamily/Ribonuclease H"/>
    <property type="match status" value="1"/>
</dbReference>
<accession>A0AAD9DU44</accession>
<dbReference type="EMBL" id="JAROKS010000019">
    <property type="protein sequence ID" value="KAK1792814.1"/>
    <property type="molecule type" value="Genomic_DNA"/>
</dbReference>
<name>A0AAD9DU44_9TELE</name>
<gene>
    <name evidence="4" type="ORF">P4O66_012722</name>
</gene>
<dbReference type="PANTHER" id="PTHR10292">
    <property type="entry name" value="CLATHRIN HEAVY CHAIN RELATED"/>
    <property type="match status" value="1"/>
</dbReference>
<evidence type="ECO:0000256" key="1">
    <source>
        <dbReference type="ARBA" id="ARBA00023054"/>
    </source>
</evidence>
<dbReference type="SUPFAM" id="SSF48371">
    <property type="entry name" value="ARM repeat"/>
    <property type="match status" value="1"/>
</dbReference>
<keyword evidence="1" id="KW-0175">Coiled coil</keyword>
<dbReference type="InterPro" id="IPR017212">
    <property type="entry name" value="CLHC1"/>
</dbReference>
<dbReference type="Pfam" id="PF13838">
    <property type="entry name" value="Clathrin_H_link"/>
    <property type="match status" value="1"/>
</dbReference>
<feature type="domain" description="Translin-associated factor X-interacting protein 1 N-terminal" evidence="3">
    <location>
        <begin position="25"/>
        <end position="136"/>
    </location>
</feature>
<comment type="caution">
    <text evidence="4">The sequence shown here is derived from an EMBL/GenBank/DDBJ whole genome shotgun (WGS) entry which is preliminary data.</text>
</comment>
<evidence type="ECO:0000259" key="3">
    <source>
        <dbReference type="Pfam" id="PF15739"/>
    </source>
</evidence>
<proteinExistence type="predicted"/>
<dbReference type="Pfam" id="PF15739">
    <property type="entry name" value="TSNAXIP1_N"/>
    <property type="match status" value="1"/>
</dbReference>
<evidence type="ECO:0000313" key="4">
    <source>
        <dbReference type="EMBL" id="KAK1792814.1"/>
    </source>
</evidence>
<organism evidence="4 5">
    <name type="scientific">Electrophorus voltai</name>
    <dbReference type="NCBI Taxonomy" id="2609070"/>
    <lineage>
        <taxon>Eukaryota</taxon>
        <taxon>Metazoa</taxon>
        <taxon>Chordata</taxon>
        <taxon>Craniata</taxon>
        <taxon>Vertebrata</taxon>
        <taxon>Euteleostomi</taxon>
        <taxon>Actinopterygii</taxon>
        <taxon>Neopterygii</taxon>
        <taxon>Teleostei</taxon>
        <taxon>Ostariophysi</taxon>
        <taxon>Gymnotiformes</taxon>
        <taxon>Gymnotoidei</taxon>
        <taxon>Gymnotidae</taxon>
        <taxon>Electrophorus</taxon>
    </lineage>
</organism>
<reference evidence="4" key="1">
    <citation type="submission" date="2023-03" db="EMBL/GenBank/DDBJ databases">
        <title>Electrophorus voltai genome.</title>
        <authorList>
            <person name="Bian C."/>
        </authorList>
    </citation>
    <scope>NUCLEOTIDE SEQUENCE</scope>
    <source>
        <strain evidence="4">CB-2022</strain>
        <tissue evidence="4">Muscle</tissue>
    </source>
</reference>
<dbReference type="InterPro" id="IPR032755">
    <property type="entry name" value="TSNAXIP1_N"/>
</dbReference>
<evidence type="ECO:0000259" key="2">
    <source>
        <dbReference type="Pfam" id="PF13358"/>
    </source>
</evidence>
<dbReference type="InterPro" id="IPR012331">
    <property type="entry name" value="Clathrin_H-chain_linker"/>
</dbReference>
<dbReference type="Proteomes" id="UP001239994">
    <property type="component" value="Unassembled WGS sequence"/>
</dbReference>
<evidence type="ECO:0008006" key="6">
    <source>
        <dbReference type="Google" id="ProtNLM"/>
    </source>
</evidence>
<dbReference type="AlphaFoldDB" id="A0AAD9DU44"/>
<sequence>MDFNSKTVPLITSARDRDFLKSLYEFIAGEKESLCCPDEGSDEQRHTVYSAAFDKVIDYATSYKTILTAIKKEYDCLIASIKNNDRKVKVARGKLKTMMAQPTSLMYCRRRSVQLQERIAIIQKDTAEVQAKLKRLQEFRKKEPPPTPEPSDGQAQDLAARIPGLTFCEMLNPEALAKHLGFLEQKQADLLNKKKNQYVPVQVKADMEIKMRAYLNKKDELALENDKLQLCFKQLTFLNEAISSWEKSTSHPPLLEFLSYELERIAEIQVCDTDSCFINNDLLEEDDPNTVNESELLVDYIKRFMHMFEAGDYEAAAFHAARSPHGVLRNTETMERFKSVTVNDGGLPPLLLYFQALMISAQPGKQLLGETLCLEGVHCALQHGYIDLITFWVTQHRLTYSEELGDVLCSHGDKDPRIADTCLALAHIIYTTCGVLRKTALCMCKRGLTIGALEFIYQNNFTLDDTMFVLKGCPSLTLLQGLTQKYGSKPALLSVGYVCHSLLSSYLEDLAFQLLEKIIADGPDDNARIHQAQIVKEWFREHETSFSHMDWPPQSPNLNPIENLWDVLEKILRSGPNVPSSVQDLGSLEKAILDDMMCGTESWSEIAARCEQMNRPHLAQEIISTLLSQAGAVCLSPGSAKLMEHVFM</sequence>
<dbReference type="PIRSF" id="PIRSF037469">
    <property type="entry name" value="Clathrin_H-chain-rel"/>
    <property type="match status" value="1"/>
</dbReference>
<evidence type="ECO:0000313" key="5">
    <source>
        <dbReference type="Proteomes" id="UP001239994"/>
    </source>
</evidence>
<dbReference type="GO" id="GO:0003676">
    <property type="term" value="F:nucleic acid binding"/>
    <property type="evidence" value="ECO:0007669"/>
    <property type="project" value="InterPro"/>
</dbReference>